<keyword evidence="2" id="KW-1185">Reference proteome</keyword>
<dbReference type="RefSeq" id="XP_024741530.1">
    <property type="nucleotide sequence ID" value="XM_024879360.1"/>
</dbReference>
<organism evidence="1 2">
    <name type="scientific">Hyaloscypha bicolor E</name>
    <dbReference type="NCBI Taxonomy" id="1095630"/>
    <lineage>
        <taxon>Eukaryota</taxon>
        <taxon>Fungi</taxon>
        <taxon>Dikarya</taxon>
        <taxon>Ascomycota</taxon>
        <taxon>Pezizomycotina</taxon>
        <taxon>Leotiomycetes</taxon>
        <taxon>Helotiales</taxon>
        <taxon>Hyaloscyphaceae</taxon>
        <taxon>Hyaloscypha</taxon>
        <taxon>Hyaloscypha bicolor</taxon>
    </lineage>
</organism>
<sequence length="91" mass="10444">MHTLKQRKYNVSTPVIFWCKLHFATPVSCLLPAIGDLPATTTPKLQVLFPTDNPTKSIACACSPKNRAQNGTFYMKRRHCPRYLRMFMDDL</sequence>
<evidence type="ECO:0000313" key="2">
    <source>
        <dbReference type="Proteomes" id="UP000235371"/>
    </source>
</evidence>
<dbReference type="AlphaFoldDB" id="A0A2J6TNM6"/>
<proteinExistence type="predicted"/>
<name>A0A2J6TNM6_9HELO</name>
<gene>
    <name evidence="1" type="ORF">K444DRAFT_608334</name>
</gene>
<accession>A0A2J6TNM6</accession>
<dbReference type="GeneID" id="36587437"/>
<dbReference type="Proteomes" id="UP000235371">
    <property type="component" value="Unassembled WGS sequence"/>
</dbReference>
<dbReference type="InParanoid" id="A0A2J6TNM6"/>
<evidence type="ECO:0000313" key="1">
    <source>
        <dbReference type="EMBL" id="PMD64626.1"/>
    </source>
</evidence>
<protein>
    <submittedName>
        <fullName evidence="1">Uncharacterized protein</fullName>
    </submittedName>
</protein>
<reference evidence="1 2" key="1">
    <citation type="submission" date="2016-04" db="EMBL/GenBank/DDBJ databases">
        <title>A degradative enzymes factory behind the ericoid mycorrhizal symbiosis.</title>
        <authorList>
            <consortium name="DOE Joint Genome Institute"/>
            <person name="Martino E."/>
            <person name="Morin E."/>
            <person name="Grelet G."/>
            <person name="Kuo A."/>
            <person name="Kohler A."/>
            <person name="Daghino S."/>
            <person name="Barry K."/>
            <person name="Choi C."/>
            <person name="Cichocki N."/>
            <person name="Clum A."/>
            <person name="Copeland A."/>
            <person name="Hainaut M."/>
            <person name="Haridas S."/>
            <person name="Labutti K."/>
            <person name="Lindquist E."/>
            <person name="Lipzen A."/>
            <person name="Khouja H.-R."/>
            <person name="Murat C."/>
            <person name="Ohm R."/>
            <person name="Olson A."/>
            <person name="Spatafora J."/>
            <person name="Veneault-Fourrey C."/>
            <person name="Henrissat B."/>
            <person name="Grigoriev I."/>
            <person name="Martin F."/>
            <person name="Perotto S."/>
        </authorList>
    </citation>
    <scope>NUCLEOTIDE SEQUENCE [LARGE SCALE GENOMIC DNA]</scope>
    <source>
        <strain evidence="1 2">E</strain>
    </source>
</reference>
<dbReference type="EMBL" id="KZ613747">
    <property type="protein sequence ID" value="PMD64626.1"/>
    <property type="molecule type" value="Genomic_DNA"/>
</dbReference>